<evidence type="ECO:0000313" key="2">
    <source>
        <dbReference type="Proteomes" id="UP000676478"/>
    </source>
</evidence>
<dbReference type="Pfam" id="PF07852">
    <property type="entry name" value="DUF1642"/>
    <property type="match status" value="1"/>
</dbReference>
<organism evidence="1 2">
    <name type="scientific">Levilactobacillus brevis</name>
    <name type="common">Lactobacillus brevis</name>
    <dbReference type="NCBI Taxonomy" id="1580"/>
    <lineage>
        <taxon>Bacteria</taxon>
        <taxon>Bacillati</taxon>
        <taxon>Bacillota</taxon>
        <taxon>Bacilli</taxon>
        <taxon>Lactobacillales</taxon>
        <taxon>Lactobacillaceae</taxon>
        <taxon>Levilactobacillus</taxon>
    </lineage>
</organism>
<gene>
    <name evidence="1" type="ORF">JK167_11815</name>
</gene>
<sequence length="152" mass="17951">MIKIYQKQPIQAEQFNGTTDSANRLGVEWEDGNGFIGDPSYTPESQPCWYIPEDKFTVFGYDENSIKPDDWIIECSGNIRLIMTNNEFKKDYAELPVIPKSWADTIEEYKANHYRMDEIFTEWSWNYDEQELIARAWLDGYQVEAQHDTRTD</sequence>
<dbReference type="RefSeq" id="WP_211756763.1">
    <property type="nucleotide sequence ID" value="NZ_JAERKF010000017.1"/>
</dbReference>
<evidence type="ECO:0000313" key="1">
    <source>
        <dbReference type="EMBL" id="MBS1011508.1"/>
    </source>
</evidence>
<proteinExistence type="predicted"/>
<protein>
    <submittedName>
        <fullName evidence="1">DUF1642 domain-containing protein</fullName>
    </submittedName>
</protein>
<dbReference type="Proteomes" id="UP000676478">
    <property type="component" value="Unassembled WGS sequence"/>
</dbReference>
<dbReference type="AlphaFoldDB" id="A0AA41ERF0"/>
<comment type="caution">
    <text evidence="1">The sequence shown here is derived from an EMBL/GenBank/DDBJ whole genome shotgun (WGS) entry which is preliminary data.</text>
</comment>
<accession>A0AA41ERF0</accession>
<reference evidence="1" key="1">
    <citation type="submission" date="2020-12" db="EMBL/GenBank/DDBJ databases">
        <authorList>
            <person name="Mcmullen J.G."/>
        </authorList>
    </citation>
    <scope>NUCLEOTIDE SEQUENCE</scope>
    <source>
        <strain evidence="1">Dm-2019-70</strain>
    </source>
</reference>
<name>A0AA41ERF0_LEVBR</name>
<dbReference type="EMBL" id="JAERKF010000017">
    <property type="protein sequence ID" value="MBS1011508.1"/>
    <property type="molecule type" value="Genomic_DNA"/>
</dbReference>
<reference evidence="1" key="2">
    <citation type="submission" date="2022-09" db="EMBL/GenBank/DDBJ databases">
        <title>Genome-inferred correspondence between phylogeny and metabolic traits in the wild Drosophila gut microbiome.</title>
        <authorList>
            <person name="Bueno E."/>
            <person name="Blow F."/>
            <person name="Douglas A.E."/>
        </authorList>
    </citation>
    <scope>NUCLEOTIDE SEQUENCE</scope>
    <source>
        <strain evidence="1">Dm-2019-70</strain>
    </source>
</reference>
<dbReference type="InterPro" id="IPR012865">
    <property type="entry name" value="DUF1642"/>
</dbReference>